<evidence type="ECO:0000313" key="14">
    <source>
        <dbReference type="WBParaSite" id="nRc.2.0.1.t08011-RA"/>
    </source>
</evidence>
<evidence type="ECO:0000256" key="8">
    <source>
        <dbReference type="ARBA" id="ARBA00022859"/>
    </source>
</evidence>
<dbReference type="PANTHER" id="PTHR13113:SF1">
    <property type="entry name" value="EVOLUTIONARILY CONSERVED SIGNALING INTERMEDIATE IN TOLL PATHWAY, MITOCHONDRIAL"/>
    <property type="match status" value="1"/>
</dbReference>
<evidence type="ECO:0000256" key="3">
    <source>
        <dbReference type="ARBA" id="ARBA00004496"/>
    </source>
</evidence>
<dbReference type="GO" id="GO:0005634">
    <property type="term" value="C:nucleus"/>
    <property type="evidence" value="ECO:0007669"/>
    <property type="project" value="UniProtKB-SubCell"/>
</dbReference>
<evidence type="ECO:0000256" key="6">
    <source>
        <dbReference type="ARBA" id="ARBA00022490"/>
    </source>
</evidence>
<dbReference type="InterPro" id="IPR046448">
    <property type="entry name" value="ECSIT_N"/>
</dbReference>
<evidence type="ECO:0000256" key="4">
    <source>
        <dbReference type="ARBA" id="ARBA00007674"/>
    </source>
</evidence>
<evidence type="ECO:0000259" key="12">
    <source>
        <dbReference type="SMART" id="SM01284"/>
    </source>
</evidence>
<evidence type="ECO:0000256" key="11">
    <source>
        <dbReference type="ARBA" id="ARBA00023242"/>
    </source>
</evidence>
<comment type="similarity">
    <text evidence="4">Belongs to the ECSIT family.</text>
</comment>
<keyword evidence="7" id="KW-0399">Innate immunity</keyword>
<dbReference type="AlphaFoldDB" id="A0A915I2R5"/>
<dbReference type="WBParaSite" id="nRc.2.0.1.t08011-RA">
    <property type="protein sequence ID" value="nRc.2.0.1.t08011-RA"/>
    <property type="gene ID" value="nRc.2.0.1.g08011"/>
</dbReference>
<dbReference type="Pfam" id="PF14784">
    <property type="entry name" value="ECSIT_C"/>
    <property type="match status" value="1"/>
</dbReference>
<evidence type="ECO:0000313" key="13">
    <source>
        <dbReference type="Proteomes" id="UP000887565"/>
    </source>
</evidence>
<dbReference type="SMART" id="SM01284">
    <property type="entry name" value="ECSIT_Cterm"/>
    <property type="match status" value="1"/>
</dbReference>
<keyword evidence="10" id="KW-0496">Mitochondrion</keyword>
<sequence>MMSVIKNKVLFVLQQSSNRSVQTSSIRLFDPYDSQEAEKRKKKKVSFRDAGTSLVKQTHFFDQIPVDSKNQEAFEKAISMFRERNVHLRGHVDFIFAALKRMKEFGVHENLEVYRQLVDLFPKGKMVARNIIQADIMFYPRHQDCCKQLLDQMGYYGVHIDKAFYKLVESVFGNASSAMLKVKYMLYWMPKFKHANPNPVPNPLPNSELELAKIIMNRICRDPANIVTTFFSESLPDAKEDTWLVSGQSSLQQDHLRKHPKNQAIYVDGPFRAWAVKKSLNYFMLCAEPEKNKFYADLLDENHNLHTPEEWANLDNKYTTEYSESRRKLILTPTIHEQSDGTILALVITGSSSKESLAYWLRFLQEYNPSLKEIPVVFRISSPTGELVTLEGSERFYATKNMMQAAESQ</sequence>
<keyword evidence="11" id="KW-0539">Nucleus</keyword>
<keyword evidence="9" id="KW-0809">Transit peptide</keyword>
<dbReference type="Proteomes" id="UP000887565">
    <property type="component" value="Unplaced"/>
</dbReference>
<organism evidence="13 14">
    <name type="scientific">Romanomermis culicivorax</name>
    <name type="common">Nematode worm</name>
    <dbReference type="NCBI Taxonomy" id="13658"/>
    <lineage>
        <taxon>Eukaryota</taxon>
        <taxon>Metazoa</taxon>
        <taxon>Ecdysozoa</taxon>
        <taxon>Nematoda</taxon>
        <taxon>Enoplea</taxon>
        <taxon>Dorylaimia</taxon>
        <taxon>Mermithida</taxon>
        <taxon>Mermithoidea</taxon>
        <taxon>Mermithidae</taxon>
        <taxon>Romanomermis</taxon>
    </lineage>
</organism>
<dbReference type="GO" id="GO:0045087">
    <property type="term" value="P:innate immune response"/>
    <property type="evidence" value="ECO:0007669"/>
    <property type="project" value="UniProtKB-KW"/>
</dbReference>
<keyword evidence="13" id="KW-1185">Reference proteome</keyword>
<protein>
    <recommendedName>
        <fullName evidence="5">Evolutionarily conserved signaling intermediate in Toll pathway, mitochondrial</fullName>
    </recommendedName>
</protein>
<dbReference type="GO" id="GO:0005739">
    <property type="term" value="C:mitochondrion"/>
    <property type="evidence" value="ECO:0007669"/>
    <property type="project" value="UniProtKB-SubCell"/>
</dbReference>
<dbReference type="PANTHER" id="PTHR13113">
    <property type="entry name" value="ECSIT EVOLUTIONARILY CONSERVED SIGNALING INTERMEDIATE IN TOLL PATHWAYS"/>
    <property type="match status" value="1"/>
</dbReference>
<dbReference type="GO" id="GO:0007178">
    <property type="term" value="P:cell surface receptor protein serine/threonine kinase signaling pathway"/>
    <property type="evidence" value="ECO:0007669"/>
    <property type="project" value="TreeGrafter"/>
</dbReference>
<evidence type="ECO:0000256" key="5">
    <source>
        <dbReference type="ARBA" id="ARBA00019998"/>
    </source>
</evidence>
<accession>A0A915I2R5</accession>
<dbReference type="InterPro" id="IPR029342">
    <property type="entry name" value="ECIST_C"/>
</dbReference>
<proteinExistence type="inferred from homology"/>
<evidence type="ECO:0000256" key="2">
    <source>
        <dbReference type="ARBA" id="ARBA00004173"/>
    </source>
</evidence>
<name>A0A915I2R5_ROMCU</name>
<keyword evidence="6" id="KW-0963">Cytoplasm</keyword>
<evidence type="ECO:0000256" key="10">
    <source>
        <dbReference type="ARBA" id="ARBA00023128"/>
    </source>
</evidence>
<keyword evidence="8" id="KW-0391">Immunity</keyword>
<evidence type="ECO:0000256" key="7">
    <source>
        <dbReference type="ARBA" id="ARBA00022588"/>
    </source>
</evidence>
<comment type="subcellular location">
    <subcellularLocation>
        <location evidence="3">Cytoplasm</location>
    </subcellularLocation>
    <subcellularLocation>
        <location evidence="2">Mitochondrion</location>
    </subcellularLocation>
    <subcellularLocation>
        <location evidence="1">Nucleus</location>
    </subcellularLocation>
</comment>
<dbReference type="Pfam" id="PF06239">
    <property type="entry name" value="ECSIT_N"/>
    <property type="match status" value="1"/>
</dbReference>
<dbReference type="InterPro" id="IPR010418">
    <property type="entry name" value="ECSIT"/>
</dbReference>
<evidence type="ECO:0000256" key="9">
    <source>
        <dbReference type="ARBA" id="ARBA00022946"/>
    </source>
</evidence>
<reference evidence="14" key="1">
    <citation type="submission" date="2022-11" db="UniProtKB">
        <authorList>
            <consortium name="WormBaseParasite"/>
        </authorList>
    </citation>
    <scope>IDENTIFICATION</scope>
</reference>
<evidence type="ECO:0000256" key="1">
    <source>
        <dbReference type="ARBA" id="ARBA00004123"/>
    </source>
</evidence>
<dbReference type="OMA" id="GPFHIWL"/>
<feature type="domain" description="ECSIT C-terminal" evidence="12">
    <location>
        <begin position="249"/>
        <end position="381"/>
    </location>
</feature>